<evidence type="ECO:0000259" key="24">
    <source>
        <dbReference type="PROSITE" id="PS51371"/>
    </source>
</evidence>
<dbReference type="FunFam" id="3.30.565.10:FF:000010">
    <property type="entry name" value="Sensor histidine kinase RcsC"/>
    <property type="match status" value="1"/>
</dbReference>
<dbReference type="CDD" id="cd00082">
    <property type="entry name" value="HisKA"/>
    <property type="match status" value="1"/>
</dbReference>
<evidence type="ECO:0000256" key="10">
    <source>
        <dbReference type="ARBA" id="ARBA00022777"/>
    </source>
</evidence>
<dbReference type="PROSITE" id="PS51371">
    <property type="entry name" value="CBS"/>
    <property type="match status" value="4"/>
</dbReference>
<dbReference type="Pfam" id="PF01590">
    <property type="entry name" value="GAF"/>
    <property type="match status" value="2"/>
</dbReference>
<feature type="domain" description="PAC" evidence="23">
    <location>
        <begin position="847"/>
        <end position="899"/>
    </location>
</feature>
<dbReference type="InterPro" id="IPR003594">
    <property type="entry name" value="HATPase_dom"/>
</dbReference>
<dbReference type="InterPro" id="IPR001789">
    <property type="entry name" value="Sig_transdc_resp-reg_receiver"/>
</dbReference>
<evidence type="ECO:0000259" key="19">
    <source>
        <dbReference type="PROSITE" id="PS50046"/>
    </source>
</evidence>
<dbReference type="Gene3D" id="3.30.450.20">
    <property type="entry name" value="PAS domain"/>
    <property type="match status" value="3"/>
</dbReference>
<dbReference type="FunFam" id="1.10.287.130:FF:000003">
    <property type="entry name" value="Histidine kinase"/>
    <property type="match status" value="1"/>
</dbReference>
<protein>
    <recommendedName>
        <fullName evidence="15">Circadian input-output histidine kinase CikA</fullName>
        <ecNumber evidence="4">2.7.13.3</ecNumber>
    </recommendedName>
</protein>
<dbReference type="InterPro" id="IPR036890">
    <property type="entry name" value="HATPase_C_sf"/>
</dbReference>
<dbReference type="Pfam" id="PF13426">
    <property type="entry name" value="PAS_9"/>
    <property type="match status" value="2"/>
</dbReference>
<dbReference type="InterPro" id="IPR035965">
    <property type="entry name" value="PAS-like_dom_sf"/>
</dbReference>
<feature type="domain" description="PAC" evidence="23">
    <location>
        <begin position="599"/>
        <end position="651"/>
    </location>
</feature>
<dbReference type="Gene3D" id="3.10.580.10">
    <property type="entry name" value="CBS-domain"/>
    <property type="match status" value="2"/>
</dbReference>
<dbReference type="SMART" id="SM00116">
    <property type="entry name" value="CBS"/>
    <property type="match status" value="4"/>
</dbReference>
<feature type="domain" description="CBS" evidence="24">
    <location>
        <begin position="81"/>
        <end position="144"/>
    </location>
</feature>
<dbReference type="InterPro" id="IPR036097">
    <property type="entry name" value="HisK_dim/P_sf"/>
</dbReference>
<dbReference type="InterPro" id="IPR000014">
    <property type="entry name" value="PAS"/>
</dbReference>
<keyword evidence="17" id="KW-0129">CBS domain</keyword>
<evidence type="ECO:0000256" key="17">
    <source>
        <dbReference type="PROSITE-ProRule" id="PRU00703"/>
    </source>
</evidence>
<feature type="domain" description="Histidine kinase" evidence="20">
    <location>
        <begin position="1110"/>
        <end position="1331"/>
    </location>
</feature>
<dbReference type="PROSITE" id="PS50109">
    <property type="entry name" value="HIS_KIN"/>
    <property type="match status" value="1"/>
</dbReference>
<keyword evidence="13" id="KW-0902">Two-component regulatory system</keyword>
<dbReference type="SUPFAM" id="SSF47384">
    <property type="entry name" value="Homodimeric domain of signal transducing histidine kinase"/>
    <property type="match status" value="1"/>
</dbReference>
<evidence type="ECO:0000259" key="21">
    <source>
        <dbReference type="PROSITE" id="PS50110"/>
    </source>
</evidence>
<dbReference type="PROSITE" id="PS50046">
    <property type="entry name" value="PHYTOCHROME_2"/>
    <property type="match status" value="1"/>
</dbReference>
<dbReference type="CDD" id="cd16922">
    <property type="entry name" value="HATPase_EvgS-ArcB-TorS-like"/>
    <property type="match status" value="1"/>
</dbReference>
<feature type="domain" description="PAS" evidence="22">
    <location>
        <begin position="774"/>
        <end position="844"/>
    </location>
</feature>
<dbReference type="SUPFAM" id="SSF54631">
    <property type="entry name" value="CBS-domain pair"/>
    <property type="match status" value="2"/>
</dbReference>
<feature type="coiled-coil region" evidence="18">
    <location>
        <begin position="473"/>
        <end position="500"/>
    </location>
</feature>
<keyword evidence="10" id="KW-0418">Kinase</keyword>
<evidence type="ECO:0000256" key="8">
    <source>
        <dbReference type="ARBA" id="ARBA00022692"/>
    </source>
</evidence>
<feature type="domain" description="Phytochrome chromophore attachment site" evidence="19">
    <location>
        <begin position="327"/>
        <end position="462"/>
    </location>
</feature>
<evidence type="ECO:0000256" key="7">
    <source>
        <dbReference type="ARBA" id="ARBA00022679"/>
    </source>
</evidence>
<feature type="coiled-coil region" evidence="18">
    <location>
        <begin position="1073"/>
        <end position="1105"/>
    </location>
</feature>
<dbReference type="GO" id="GO:0000155">
    <property type="term" value="F:phosphorelay sensor kinase activity"/>
    <property type="evidence" value="ECO:0007669"/>
    <property type="project" value="InterPro"/>
</dbReference>
<keyword evidence="11" id="KW-0067">ATP-binding</keyword>
<dbReference type="SMART" id="SM00388">
    <property type="entry name" value="HisKA"/>
    <property type="match status" value="1"/>
</dbReference>
<feature type="modified residue" description="4-aspartylphosphate" evidence="16">
    <location>
        <position position="1405"/>
    </location>
</feature>
<dbReference type="GO" id="GO:0005524">
    <property type="term" value="F:ATP binding"/>
    <property type="evidence" value="ECO:0007669"/>
    <property type="project" value="UniProtKB-KW"/>
</dbReference>
<keyword evidence="18" id="KW-0175">Coiled coil</keyword>
<dbReference type="Gene3D" id="3.40.50.2300">
    <property type="match status" value="1"/>
</dbReference>
<dbReference type="InterPro" id="IPR013655">
    <property type="entry name" value="PAS_fold_3"/>
</dbReference>
<dbReference type="Pfam" id="PF02518">
    <property type="entry name" value="HATPase_c"/>
    <property type="match status" value="1"/>
</dbReference>
<dbReference type="PROSITE" id="PS50112">
    <property type="entry name" value="PAS"/>
    <property type="match status" value="2"/>
</dbReference>
<evidence type="ECO:0000256" key="15">
    <source>
        <dbReference type="ARBA" id="ARBA00074306"/>
    </source>
</evidence>
<dbReference type="InterPro" id="IPR000700">
    <property type="entry name" value="PAS-assoc_C"/>
</dbReference>
<dbReference type="PRINTS" id="PR00344">
    <property type="entry name" value="BCTRLSENSOR"/>
</dbReference>
<evidence type="ECO:0000259" key="20">
    <source>
        <dbReference type="PROSITE" id="PS50109"/>
    </source>
</evidence>
<dbReference type="InterPro" id="IPR000644">
    <property type="entry name" value="CBS_dom"/>
</dbReference>
<dbReference type="Pfam" id="PF00072">
    <property type="entry name" value="Response_reg"/>
    <property type="match status" value="1"/>
</dbReference>
<keyword evidence="5" id="KW-1003">Cell membrane</keyword>
<dbReference type="InterPro" id="IPR046342">
    <property type="entry name" value="CBS_dom_sf"/>
</dbReference>
<feature type="domain" description="Response regulatory" evidence="21">
    <location>
        <begin position="1356"/>
        <end position="1471"/>
    </location>
</feature>
<evidence type="ECO:0000256" key="3">
    <source>
        <dbReference type="ARBA" id="ARBA00006402"/>
    </source>
</evidence>
<evidence type="ECO:0000256" key="1">
    <source>
        <dbReference type="ARBA" id="ARBA00000085"/>
    </source>
</evidence>
<dbReference type="CDD" id="cd00130">
    <property type="entry name" value="PAS"/>
    <property type="match status" value="3"/>
</dbReference>
<dbReference type="Pfam" id="PF08447">
    <property type="entry name" value="PAS_3"/>
    <property type="match status" value="1"/>
</dbReference>
<evidence type="ECO:0000259" key="23">
    <source>
        <dbReference type="PROSITE" id="PS50113"/>
    </source>
</evidence>
<dbReference type="PROSITE" id="PS50110">
    <property type="entry name" value="RESPONSE_REGULATORY"/>
    <property type="match status" value="1"/>
</dbReference>
<dbReference type="Gene3D" id="1.10.287.130">
    <property type="match status" value="1"/>
</dbReference>
<evidence type="ECO:0000256" key="9">
    <source>
        <dbReference type="ARBA" id="ARBA00022741"/>
    </source>
</evidence>
<evidence type="ECO:0000256" key="18">
    <source>
        <dbReference type="SAM" id="Coils"/>
    </source>
</evidence>
<feature type="domain" description="CBS" evidence="24">
    <location>
        <begin position="10"/>
        <end position="72"/>
    </location>
</feature>
<dbReference type="InterPro" id="IPR016132">
    <property type="entry name" value="Phyto_chromo_attachment"/>
</dbReference>
<dbReference type="RefSeq" id="WP_320000906.1">
    <property type="nucleotide sequence ID" value="NZ_CP138348.1"/>
</dbReference>
<feature type="domain" description="CBS" evidence="24">
    <location>
        <begin position="217"/>
        <end position="274"/>
    </location>
</feature>
<feature type="domain" description="CBS" evidence="24">
    <location>
        <begin position="148"/>
        <end position="208"/>
    </location>
</feature>
<sequence length="1474" mass="168809">MFSLSQNHPINYNFLRVALDTSLLDVIKLLSNSHKDRQNQGLSCVVVINQERLVGLVTERDIVKISSQQLPLEKLVVAEVMTRDLITFSVDKLGNITDLIDVFRQYNIRHLPIVNHNREVLGIVTPESIRSGLQPLDLLKHRYVYDVMRRNIICGYPQQKVIDLVHIMARNVISCIVIAEDINKNTVKPLGIITERDIVRYQALGINITQISAEEVMTQPLTMIKKEKSLWDAHLIMSEYGFRRLVVVDDEGDLQGIITQSSILEGIDPRELQGVIKVLEKQVEVLQTEKTQLLKELLSQQKQNLQSAERRGKLISDIALRIRTSLNLKTILQTAVDEVLSLLDTDRVIIYHLESNHNHITVEALKNNSFSLANYSLDDECLRQEFLQSGNLWKTKVINDIDEEAIDSCYHRLISRFGVKACLITPLIVNSSLWGLLIVHNCHQPRQWQEGEIEFLEQLSVQLGIGIQQATLLQQLQEARQNLEVKVTKRTAELQKINDKYQQELIKSKQTQVNLQKTEKTLAGILNVANDAIISINPQQEIIMFNQGASKLFQYTPDEVMGKPLDILIPTRFITIHRHHVDEFQSQSKIPICREMGERKQRLVFARRRDGSEFPAEASISKLITDEKEVILTVILRDVSEKRAMEAQIRELAYFLEVSLNEIYVFSADDLKFQYANSTALQNIGYEKETLQTMTPLEIKPEYEKENFIELLQPLLTGKKENIQFQTIHRRKDGSDYPVEVNMQLVKQEGKSVFLVVANDVTKKQEVENALRESEKRFQMMADNAPVLIWLSGKDGNCTYVNKTWLEFTGKTLIEEIDTGWLDNVHPEDKDKCKEVYYSSFEGHFPFQMEYRLRRYDGEYSWFLDVGVPRYDNDSNFLGYIGSCTNIGDRVRIEKELQKQLQKSILLTRLTDRIRRSLNSEEIFLTAAEEICKAFGVDQTLIFTCESGSAEKQPKTMRCVSEYILGKYPSCLNVEIPVINNPYMELVLEREKAIPIDNIENHPLFTNEREKEIVAKMQLKSLLACGTFYQGKINGSIGLHHCDRIHIWSKEEIELLEAVAAQLGIAIAQGELLQREKQRLQQLALKNKELQKAKQEAELANQAKSDFLAIMSHEIRTPMNGVIGMTNLLADTPLNSEQFDFVKTIRHSGESLLVIINDILDFSKIESGKLELEKKPFNLEEYIQSAIDLFSFQAQEKKIKLTYKYPNYIPKNFLGDFIRIKQILINLIGNALKFTDKGSVAVYIEGQKQEKNNYKIQFAVQDTGIGIPPKKRDRLFKAFSQVDASTSRKYGGTGLGLAISKRLVEIMGGTMWVESEEGQGSTFYFTIVLPLVEIEKNTSLSQINSFETITTLPQYLILLAEDNKVNQKVASLTLKKLGYQGDIVNNGLEVIEAVQKTNYDLIFMDIQMPEMDGLQVTRWIRSHLTQQPYIVAMTANAMERDRTICLEAGMNDYIAKPLQIDALKQILDKFQNQK</sequence>
<dbReference type="InterPro" id="IPR001610">
    <property type="entry name" value="PAC"/>
</dbReference>
<accession>A0AAF0ZBR4</accession>
<feature type="domain" description="PAC" evidence="23">
    <location>
        <begin position="721"/>
        <end position="773"/>
    </location>
</feature>
<evidence type="ECO:0000256" key="6">
    <source>
        <dbReference type="ARBA" id="ARBA00022553"/>
    </source>
</evidence>
<dbReference type="SUPFAM" id="SSF55874">
    <property type="entry name" value="ATPase domain of HSP90 chaperone/DNA topoisomerase II/histidine kinase"/>
    <property type="match status" value="1"/>
</dbReference>
<reference evidence="25" key="1">
    <citation type="submission" date="2023-11" db="EMBL/GenBank/DDBJ databases">
        <title>Genome sequence of Cyanobacterium aponinum BCRC AL20115.</title>
        <authorList>
            <person name="Chang H.-Y."/>
            <person name="Lin K.-M."/>
            <person name="Hsueh H.-T."/>
            <person name="Chu H.-A."/>
            <person name="Kuo C.-H."/>
        </authorList>
    </citation>
    <scope>NUCLEOTIDE SEQUENCE</scope>
    <source>
        <strain evidence="25">AL20115</strain>
    </source>
</reference>
<dbReference type="SMART" id="SM00086">
    <property type="entry name" value="PAC"/>
    <property type="match status" value="3"/>
</dbReference>
<keyword evidence="6 16" id="KW-0597">Phosphoprotein</keyword>
<evidence type="ECO:0000256" key="14">
    <source>
        <dbReference type="ARBA" id="ARBA00023136"/>
    </source>
</evidence>
<name>A0AAF0ZBR4_9CHRO</name>
<dbReference type="SUPFAM" id="SSF55781">
    <property type="entry name" value="GAF domain-like"/>
    <property type="match status" value="2"/>
</dbReference>
<keyword evidence="9" id="KW-0547">Nucleotide-binding</keyword>
<evidence type="ECO:0000256" key="4">
    <source>
        <dbReference type="ARBA" id="ARBA00012438"/>
    </source>
</evidence>
<proteinExistence type="inferred from homology"/>
<dbReference type="InterPro" id="IPR003661">
    <property type="entry name" value="HisK_dim/P_dom"/>
</dbReference>
<evidence type="ECO:0000256" key="12">
    <source>
        <dbReference type="ARBA" id="ARBA00022989"/>
    </source>
</evidence>
<dbReference type="GO" id="GO:0005886">
    <property type="term" value="C:plasma membrane"/>
    <property type="evidence" value="ECO:0007669"/>
    <property type="project" value="UniProtKB-SubCell"/>
</dbReference>
<comment type="subcellular location">
    <subcellularLocation>
        <location evidence="2">Cell membrane</location>
        <topology evidence="2">Multi-pass membrane protein</topology>
    </subcellularLocation>
</comment>
<keyword evidence="14" id="KW-0472">Membrane</keyword>
<evidence type="ECO:0000259" key="22">
    <source>
        <dbReference type="PROSITE" id="PS50112"/>
    </source>
</evidence>
<feature type="coiled-coil region" evidence="18">
    <location>
        <begin position="276"/>
        <end position="311"/>
    </location>
</feature>
<dbReference type="EMBL" id="CP138348">
    <property type="protein sequence ID" value="WPF87260.1"/>
    <property type="molecule type" value="Genomic_DNA"/>
</dbReference>
<keyword evidence="8" id="KW-0812">Transmembrane</keyword>
<keyword evidence="12" id="KW-1133">Transmembrane helix</keyword>
<dbReference type="InterPro" id="IPR003018">
    <property type="entry name" value="GAF"/>
</dbReference>
<comment type="catalytic activity">
    <reaction evidence="1">
        <text>ATP + protein L-histidine = ADP + protein N-phospho-L-histidine.</text>
        <dbReference type="EC" id="2.7.13.3"/>
    </reaction>
</comment>
<dbReference type="PANTHER" id="PTHR45339">
    <property type="entry name" value="HYBRID SIGNAL TRANSDUCTION HISTIDINE KINASE J"/>
    <property type="match status" value="1"/>
</dbReference>
<feature type="domain" description="PAS" evidence="22">
    <location>
        <begin position="518"/>
        <end position="570"/>
    </location>
</feature>
<dbReference type="PANTHER" id="PTHR45339:SF1">
    <property type="entry name" value="HYBRID SIGNAL TRANSDUCTION HISTIDINE KINASE J"/>
    <property type="match status" value="1"/>
</dbReference>
<dbReference type="InterPro" id="IPR011006">
    <property type="entry name" value="CheY-like_superfamily"/>
</dbReference>
<evidence type="ECO:0000256" key="16">
    <source>
        <dbReference type="PROSITE-ProRule" id="PRU00169"/>
    </source>
</evidence>
<dbReference type="SMART" id="SM00448">
    <property type="entry name" value="REC"/>
    <property type="match status" value="1"/>
</dbReference>
<dbReference type="SUPFAM" id="SSF55785">
    <property type="entry name" value="PYP-like sensor domain (PAS domain)"/>
    <property type="match status" value="3"/>
</dbReference>
<dbReference type="Pfam" id="PF00571">
    <property type="entry name" value="CBS"/>
    <property type="match status" value="4"/>
</dbReference>
<dbReference type="SMART" id="SM00091">
    <property type="entry name" value="PAS"/>
    <property type="match status" value="3"/>
</dbReference>
<dbReference type="InterPro" id="IPR005467">
    <property type="entry name" value="His_kinase_dom"/>
</dbReference>
<dbReference type="CDD" id="cd17546">
    <property type="entry name" value="REC_hyHK_CKI1_RcsC-like"/>
    <property type="match status" value="1"/>
</dbReference>
<dbReference type="CDD" id="cd17774">
    <property type="entry name" value="CBS_two-component_sensor_histidine_kinase_repeat2"/>
    <property type="match status" value="1"/>
</dbReference>
<dbReference type="InterPro" id="IPR004358">
    <property type="entry name" value="Sig_transdc_His_kin-like_C"/>
</dbReference>
<comment type="similarity">
    <text evidence="3">In the N-terminal section; belongs to the phytochrome family.</text>
</comment>
<dbReference type="InterPro" id="IPR029016">
    <property type="entry name" value="GAF-like_dom_sf"/>
</dbReference>
<dbReference type="SMART" id="SM00065">
    <property type="entry name" value="GAF"/>
    <property type="match status" value="2"/>
</dbReference>
<dbReference type="Pfam" id="PF00512">
    <property type="entry name" value="HisKA"/>
    <property type="match status" value="1"/>
</dbReference>
<dbReference type="NCBIfam" id="TIGR00229">
    <property type="entry name" value="sensory_box"/>
    <property type="match status" value="3"/>
</dbReference>
<evidence type="ECO:0000256" key="11">
    <source>
        <dbReference type="ARBA" id="ARBA00022840"/>
    </source>
</evidence>
<gene>
    <name evidence="25" type="ORF">SAY89_10620</name>
</gene>
<keyword evidence="7" id="KW-0808">Transferase</keyword>
<dbReference type="Gene3D" id="3.30.450.40">
    <property type="match status" value="2"/>
</dbReference>
<evidence type="ECO:0000313" key="25">
    <source>
        <dbReference type="EMBL" id="WPF87260.1"/>
    </source>
</evidence>
<evidence type="ECO:0000256" key="13">
    <source>
        <dbReference type="ARBA" id="ARBA00023012"/>
    </source>
</evidence>
<dbReference type="Gene3D" id="3.30.565.10">
    <property type="entry name" value="Histidine kinase-like ATPase, C-terminal domain"/>
    <property type="match status" value="1"/>
</dbReference>
<dbReference type="FunFam" id="3.30.450.20:FF:000099">
    <property type="entry name" value="Sensory box sensor histidine kinase"/>
    <property type="match status" value="1"/>
</dbReference>
<dbReference type="PROSITE" id="PS50113">
    <property type="entry name" value="PAC"/>
    <property type="match status" value="3"/>
</dbReference>
<organism evidence="25">
    <name type="scientific">Cyanobacterium aponinum AL20115</name>
    <dbReference type="NCBI Taxonomy" id="3090662"/>
    <lineage>
        <taxon>Bacteria</taxon>
        <taxon>Bacillati</taxon>
        <taxon>Cyanobacteriota</taxon>
        <taxon>Cyanophyceae</taxon>
        <taxon>Oscillatoriophycideae</taxon>
        <taxon>Chroococcales</taxon>
        <taxon>Geminocystaceae</taxon>
        <taxon>Cyanobacterium</taxon>
    </lineage>
</organism>
<evidence type="ECO:0000256" key="2">
    <source>
        <dbReference type="ARBA" id="ARBA00004651"/>
    </source>
</evidence>
<dbReference type="SUPFAM" id="SSF52172">
    <property type="entry name" value="CheY-like"/>
    <property type="match status" value="1"/>
</dbReference>
<dbReference type="SMART" id="SM00387">
    <property type="entry name" value="HATPase_c"/>
    <property type="match status" value="1"/>
</dbReference>
<evidence type="ECO:0000256" key="5">
    <source>
        <dbReference type="ARBA" id="ARBA00022475"/>
    </source>
</evidence>
<dbReference type="EC" id="2.7.13.3" evidence="4"/>